<sequence length="81" mass="9556">MPRDYEIHIAFKNSIRVEASGRRTVSTVDFVSELSLLHHQFSLREANQWIEHYQSSFRDVSREEGERRIFQLFNPNGGANF</sequence>
<reference evidence="1 2" key="1">
    <citation type="submission" date="2017-10" db="EMBL/GenBank/DDBJ databases">
        <title>Draft genome of two endophytic bacteria isolated from 'guarana' Paullinia cupana (Mart.) Ducke.</title>
        <authorList>
            <person name="Siqueira K.A."/>
            <person name="Liotti R.G."/>
            <person name="Mendes T.A."/>
            <person name="Soares M.A."/>
        </authorList>
    </citation>
    <scope>NUCLEOTIDE SEQUENCE [LARGE SCALE GENOMIC DNA]</scope>
    <source>
        <strain evidence="1 2">342</strain>
    </source>
</reference>
<dbReference type="EMBL" id="PDET01000014">
    <property type="protein sequence ID" value="PRD13964.1"/>
    <property type="molecule type" value="Genomic_DNA"/>
</dbReference>
<organism evidence="1 2">
    <name type="scientific">Pantoea coffeiphila</name>
    <dbReference type="NCBI Taxonomy" id="1465635"/>
    <lineage>
        <taxon>Bacteria</taxon>
        <taxon>Pseudomonadati</taxon>
        <taxon>Pseudomonadota</taxon>
        <taxon>Gammaproteobacteria</taxon>
        <taxon>Enterobacterales</taxon>
        <taxon>Erwiniaceae</taxon>
        <taxon>Pantoea</taxon>
    </lineage>
</organism>
<proteinExistence type="predicted"/>
<dbReference type="OrthoDB" id="6546850at2"/>
<dbReference type="Proteomes" id="UP000239181">
    <property type="component" value="Unassembled WGS sequence"/>
</dbReference>
<dbReference type="AlphaFoldDB" id="A0A2S9I8B0"/>
<dbReference type="RefSeq" id="WP_105594183.1">
    <property type="nucleotide sequence ID" value="NZ_PDET01000014.1"/>
</dbReference>
<keyword evidence="2" id="KW-1185">Reference proteome</keyword>
<comment type="caution">
    <text evidence="1">The sequence shown here is derived from an EMBL/GenBank/DDBJ whole genome shotgun (WGS) entry which is preliminary data.</text>
</comment>
<evidence type="ECO:0000313" key="2">
    <source>
        <dbReference type="Proteomes" id="UP000239181"/>
    </source>
</evidence>
<gene>
    <name evidence="1" type="ORF">CQW29_18330</name>
</gene>
<accession>A0A2S9I8B0</accession>
<name>A0A2S9I8B0_9GAMM</name>
<evidence type="ECO:0000313" key="1">
    <source>
        <dbReference type="EMBL" id="PRD13964.1"/>
    </source>
</evidence>
<protein>
    <submittedName>
        <fullName evidence="1">DNA polymerase V</fullName>
    </submittedName>
</protein>